<evidence type="ECO:0000313" key="2">
    <source>
        <dbReference type="EMBL" id="MBW9052469.1"/>
    </source>
</evidence>
<dbReference type="RefSeq" id="WP_220333910.1">
    <property type="nucleotide sequence ID" value="NZ_JAEUAK010000003.1"/>
</dbReference>
<dbReference type="Proteomes" id="UP000717752">
    <property type="component" value="Unassembled WGS sequence"/>
</dbReference>
<protein>
    <recommendedName>
        <fullName evidence="4">Transcriptional regulator</fullName>
    </recommendedName>
</protein>
<dbReference type="EMBL" id="JAEUAK010000003">
    <property type="protein sequence ID" value="MBW9052469.1"/>
    <property type="molecule type" value="Genomic_DNA"/>
</dbReference>
<evidence type="ECO:0000256" key="1">
    <source>
        <dbReference type="SAM" id="Coils"/>
    </source>
</evidence>
<organism evidence="2 3">
    <name type="scientific">Rhizobium mesosinicum</name>
    <dbReference type="NCBI Taxonomy" id="335017"/>
    <lineage>
        <taxon>Bacteria</taxon>
        <taxon>Pseudomonadati</taxon>
        <taxon>Pseudomonadota</taxon>
        <taxon>Alphaproteobacteria</taxon>
        <taxon>Hyphomicrobiales</taxon>
        <taxon>Rhizobiaceae</taxon>
        <taxon>Rhizobium/Agrobacterium group</taxon>
        <taxon>Rhizobium</taxon>
    </lineage>
</organism>
<gene>
    <name evidence="2" type="ORF">JNB85_08605</name>
</gene>
<sequence length="58" mass="6899">MTYDIERKRVSATAKEKIERLEKTNEAAREAVELERRLREAKTTRLRLARLQAEEQGR</sequence>
<reference evidence="2 3" key="1">
    <citation type="journal article" date="2021" name="MBio">
        <title>Poor Competitiveness of Bradyrhizobium in Pigeon Pea Root Colonization in Indian Soils.</title>
        <authorList>
            <person name="Chalasani D."/>
            <person name="Basu A."/>
            <person name="Pullabhotla S.V.S.R.N."/>
            <person name="Jorrin B."/>
            <person name="Neal A.L."/>
            <person name="Poole P.S."/>
            <person name="Podile A.R."/>
            <person name="Tkacz A."/>
        </authorList>
    </citation>
    <scope>NUCLEOTIDE SEQUENCE [LARGE SCALE GENOMIC DNA]</scope>
    <source>
        <strain evidence="2 3">HU56</strain>
    </source>
</reference>
<evidence type="ECO:0000313" key="3">
    <source>
        <dbReference type="Proteomes" id="UP000717752"/>
    </source>
</evidence>
<keyword evidence="3" id="KW-1185">Reference proteome</keyword>
<accession>A0ABS7GR90</accession>
<comment type="caution">
    <text evidence="2">The sequence shown here is derived from an EMBL/GenBank/DDBJ whole genome shotgun (WGS) entry which is preliminary data.</text>
</comment>
<feature type="coiled-coil region" evidence="1">
    <location>
        <begin position="11"/>
        <end position="54"/>
    </location>
</feature>
<proteinExistence type="predicted"/>
<keyword evidence="1" id="KW-0175">Coiled coil</keyword>
<evidence type="ECO:0008006" key="4">
    <source>
        <dbReference type="Google" id="ProtNLM"/>
    </source>
</evidence>
<name>A0ABS7GR90_9HYPH</name>